<dbReference type="Pfam" id="PF02900">
    <property type="entry name" value="LigB"/>
    <property type="match status" value="1"/>
</dbReference>
<organism evidence="2 3">
    <name type="scientific">Actinomycetospora chlora</name>
    <dbReference type="NCBI Taxonomy" id="663608"/>
    <lineage>
        <taxon>Bacteria</taxon>
        <taxon>Bacillati</taxon>
        <taxon>Actinomycetota</taxon>
        <taxon>Actinomycetes</taxon>
        <taxon>Pseudonocardiales</taxon>
        <taxon>Pseudonocardiaceae</taxon>
        <taxon>Actinomycetospora</taxon>
    </lineage>
</organism>
<accession>A0ABP9AF13</accession>
<dbReference type="Proteomes" id="UP001500928">
    <property type="component" value="Unassembled WGS sequence"/>
</dbReference>
<evidence type="ECO:0000313" key="3">
    <source>
        <dbReference type="Proteomes" id="UP001500928"/>
    </source>
</evidence>
<reference evidence="3" key="1">
    <citation type="journal article" date="2019" name="Int. J. Syst. Evol. Microbiol.">
        <title>The Global Catalogue of Microorganisms (GCM) 10K type strain sequencing project: providing services to taxonomists for standard genome sequencing and annotation.</title>
        <authorList>
            <consortium name="The Broad Institute Genomics Platform"/>
            <consortium name="The Broad Institute Genome Sequencing Center for Infectious Disease"/>
            <person name="Wu L."/>
            <person name="Ma J."/>
        </authorList>
    </citation>
    <scope>NUCLEOTIDE SEQUENCE [LARGE SCALE GENOMIC DNA]</scope>
    <source>
        <strain evidence="3">JCM 17979</strain>
    </source>
</reference>
<dbReference type="EMBL" id="BAABHO010000006">
    <property type="protein sequence ID" value="GAA4779520.1"/>
    <property type="molecule type" value="Genomic_DNA"/>
</dbReference>
<feature type="domain" description="Extradiol ring-cleavage dioxygenase class III enzyme subunit B" evidence="1">
    <location>
        <begin position="30"/>
        <end position="284"/>
    </location>
</feature>
<keyword evidence="3" id="KW-1185">Reference proteome</keyword>
<evidence type="ECO:0000259" key="1">
    <source>
        <dbReference type="Pfam" id="PF02900"/>
    </source>
</evidence>
<proteinExistence type="predicted"/>
<dbReference type="RefSeq" id="WP_345411531.1">
    <property type="nucleotide sequence ID" value="NZ_BAABHO010000006.1"/>
</dbReference>
<dbReference type="SUPFAM" id="SSF53213">
    <property type="entry name" value="LigB-like"/>
    <property type="match status" value="1"/>
</dbReference>
<dbReference type="CDD" id="cd07359">
    <property type="entry name" value="PCA_45_Doxase_B_like"/>
    <property type="match status" value="1"/>
</dbReference>
<name>A0ABP9AF13_9PSEU</name>
<dbReference type="InterPro" id="IPR004183">
    <property type="entry name" value="Xdiol_dOase_suB"/>
</dbReference>
<protein>
    <submittedName>
        <fullName evidence="2">2,3-dihydroxyphenylpropionate 1,2-dioxygenase</fullName>
    </submittedName>
</protein>
<comment type="caution">
    <text evidence="2">The sequence shown here is derived from an EMBL/GenBank/DDBJ whole genome shotgun (WGS) entry which is preliminary data.</text>
</comment>
<gene>
    <name evidence="2" type="ORF">GCM10023200_10890</name>
</gene>
<evidence type="ECO:0000313" key="2">
    <source>
        <dbReference type="EMBL" id="GAA4779520.1"/>
    </source>
</evidence>
<dbReference type="Gene3D" id="3.40.830.10">
    <property type="entry name" value="LigB-like"/>
    <property type="match status" value="1"/>
</dbReference>
<sequence>MSEIVLGIGASHSTLMNTHWAEVDHLPEAHRFRDGLAAARDALAAARPDAVVVVGSNHFRGMFLDLMPAVTVGVGEVLGAGEAGTPGGPLPVETDLARRLVDGMVGDGFDPAFSLRLTVDHGITHSLQHLVPSLDVPIVPVVVNMFAPPLPPLARVHRLGATIGDAVRGDGRDLRVALVASGGLSHRLPWPKWFAALSDDDRFLVEAWLHGRTSWGEYEVRRRQIIRAAEPDINSEFDARFLAMLADGDVSPVLAMTDDELEREAGNGAHELRSWLAVHAALTGPDGPPHATTAAYAAVGPWLTGMGVSIMTPAGTTPTPRSTGTLEAAR</sequence>